<dbReference type="NCBIfam" id="TIGR00374">
    <property type="entry name" value="flippase-like domain"/>
    <property type="match status" value="1"/>
</dbReference>
<gene>
    <name evidence="7" type="ORF">LARV_02181</name>
</gene>
<evidence type="ECO:0000256" key="6">
    <source>
        <dbReference type="SAM" id="Phobius"/>
    </source>
</evidence>
<keyword evidence="4 6" id="KW-1133">Transmembrane helix</keyword>
<feature type="transmembrane region" description="Helical" evidence="6">
    <location>
        <begin position="46"/>
        <end position="64"/>
    </location>
</feature>
<dbReference type="STRING" id="360412.LARV_02181"/>
<dbReference type="InterPro" id="IPR022791">
    <property type="entry name" value="L-PG_synthase/AglD"/>
</dbReference>
<evidence type="ECO:0000256" key="1">
    <source>
        <dbReference type="ARBA" id="ARBA00004651"/>
    </source>
</evidence>
<evidence type="ECO:0000256" key="2">
    <source>
        <dbReference type="ARBA" id="ARBA00022475"/>
    </source>
</evidence>
<evidence type="ECO:0000256" key="3">
    <source>
        <dbReference type="ARBA" id="ARBA00022692"/>
    </source>
</evidence>
<sequence>MTQGIKTSKRKDWLRWLPGVGISVVALFVVFRLARWDGLSTAFTTINWKYIGLSGLFTTAFLFVRSQAWRALLNNRPSYKDTFFVVNEGYLLNNLFPLRAGEIGRAVIMGRMTGWGPFHILSTIVIERVFDLLLAAGMLLGTLPLVLGAVSWGKPVAIATLLVMGSALVILFLMARNRAVVDRLVVKFGSHWKFVEKYIAPQVEKLLDGLSALANPRQFLLAFGLICVCWMIAIFQYYMVILPIVPHAPVWYGAFTVTVVALGAAIPSAPAALGVFEASIVGAMAVLGIDHATALAVGISLHFLQFAITAIFGFIGLVTQRRSLGSLFSETRMQQQAN</sequence>
<evidence type="ECO:0000256" key="5">
    <source>
        <dbReference type="ARBA" id="ARBA00023136"/>
    </source>
</evidence>
<feature type="transmembrane region" description="Helical" evidence="6">
    <location>
        <begin position="156"/>
        <end position="175"/>
    </location>
</feature>
<dbReference type="PANTHER" id="PTHR39087">
    <property type="entry name" value="UPF0104 MEMBRANE PROTEIN MJ1595"/>
    <property type="match status" value="1"/>
</dbReference>
<keyword evidence="3 6" id="KW-0812">Transmembrane</keyword>
<dbReference type="AlphaFoldDB" id="A0A0S7BA25"/>
<feature type="transmembrane region" description="Helical" evidence="6">
    <location>
        <begin position="295"/>
        <end position="318"/>
    </location>
</feature>
<feature type="transmembrane region" description="Helical" evidence="6">
    <location>
        <begin position="219"/>
        <end position="238"/>
    </location>
</feature>
<dbReference type="RefSeq" id="WP_075073672.1">
    <property type="nucleotide sequence ID" value="NZ_DF967972.1"/>
</dbReference>
<evidence type="ECO:0000256" key="4">
    <source>
        <dbReference type="ARBA" id="ARBA00022989"/>
    </source>
</evidence>
<comment type="subcellular location">
    <subcellularLocation>
        <location evidence="1">Cell membrane</location>
        <topology evidence="1">Multi-pass membrane protein</topology>
    </subcellularLocation>
</comment>
<protein>
    <submittedName>
        <fullName evidence="7">Uncharacterized protein</fullName>
    </submittedName>
</protein>
<keyword evidence="5 6" id="KW-0472">Membrane</keyword>
<organism evidence="7">
    <name type="scientific">Longilinea arvoryzae</name>
    <dbReference type="NCBI Taxonomy" id="360412"/>
    <lineage>
        <taxon>Bacteria</taxon>
        <taxon>Bacillati</taxon>
        <taxon>Chloroflexota</taxon>
        <taxon>Anaerolineae</taxon>
        <taxon>Anaerolineales</taxon>
        <taxon>Anaerolineaceae</taxon>
        <taxon>Longilinea</taxon>
    </lineage>
</organism>
<keyword evidence="2" id="KW-1003">Cell membrane</keyword>
<evidence type="ECO:0000313" key="7">
    <source>
        <dbReference type="EMBL" id="GAP14412.1"/>
    </source>
</evidence>
<accession>A0A0S7BA25</accession>
<reference evidence="7" key="1">
    <citation type="submission" date="2015-07" db="EMBL/GenBank/DDBJ databases">
        <title>Draft Genome Sequences of Anaerolinea thermolimosa IMO-1, Bellilinea caldifistulae GOMI-1, Leptolinea tardivitalis YMTK-2, Levilinea saccharolytica KIBI-1,Longilinea arvoryzae KOME-1, Previously Described as Members of the Anaerolineaceae (Chloroflexi).</title>
        <authorList>
            <person name="Sekiguchi Y."/>
            <person name="Ohashi A."/>
            <person name="Matsuura N."/>
            <person name="Tourlousse M.D."/>
        </authorList>
    </citation>
    <scope>NUCLEOTIDE SEQUENCE [LARGE SCALE GENOMIC DNA]</scope>
    <source>
        <strain evidence="7">KOME-1</strain>
    </source>
</reference>
<evidence type="ECO:0000313" key="8">
    <source>
        <dbReference type="Proteomes" id="UP000055060"/>
    </source>
</evidence>
<dbReference type="Proteomes" id="UP000055060">
    <property type="component" value="Unassembled WGS sequence"/>
</dbReference>
<keyword evidence="8" id="KW-1185">Reference proteome</keyword>
<name>A0A0S7BA25_9CHLR</name>
<dbReference type="Pfam" id="PF03706">
    <property type="entry name" value="LPG_synthase_TM"/>
    <property type="match status" value="1"/>
</dbReference>
<dbReference type="EMBL" id="DF967972">
    <property type="protein sequence ID" value="GAP14412.1"/>
    <property type="molecule type" value="Genomic_DNA"/>
</dbReference>
<feature type="transmembrane region" description="Helical" evidence="6">
    <location>
        <begin position="250"/>
        <end position="266"/>
    </location>
</feature>
<dbReference type="PANTHER" id="PTHR39087:SF2">
    <property type="entry name" value="UPF0104 MEMBRANE PROTEIN MJ1595"/>
    <property type="match status" value="1"/>
</dbReference>
<dbReference type="GO" id="GO:0005886">
    <property type="term" value="C:plasma membrane"/>
    <property type="evidence" value="ECO:0007669"/>
    <property type="project" value="UniProtKB-SubCell"/>
</dbReference>
<proteinExistence type="predicted"/>
<feature type="transmembrane region" description="Helical" evidence="6">
    <location>
        <begin position="12"/>
        <end position="34"/>
    </location>
</feature>
<feature type="transmembrane region" description="Helical" evidence="6">
    <location>
        <begin position="129"/>
        <end position="150"/>
    </location>
</feature>